<dbReference type="AlphaFoldDB" id="A0A9Q9EYK8"/>
<organism evidence="1 2">
    <name type="scientific">Treponema denticola</name>
    <dbReference type="NCBI Taxonomy" id="158"/>
    <lineage>
        <taxon>Bacteria</taxon>
        <taxon>Pseudomonadati</taxon>
        <taxon>Spirochaetota</taxon>
        <taxon>Spirochaetia</taxon>
        <taxon>Spirochaetales</taxon>
        <taxon>Treponemataceae</taxon>
        <taxon>Treponema</taxon>
    </lineage>
</organism>
<dbReference type="SUPFAM" id="SSF52058">
    <property type="entry name" value="L domain-like"/>
    <property type="match status" value="1"/>
</dbReference>
<protein>
    <submittedName>
        <fullName evidence="1">Leucine-rich repeat domain-containing protein</fullName>
    </submittedName>
</protein>
<dbReference type="InterPro" id="IPR032675">
    <property type="entry name" value="LRR_dom_sf"/>
</dbReference>
<evidence type="ECO:0000313" key="1">
    <source>
        <dbReference type="EMBL" id="UTD01547.1"/>
    </source>
</evidence>
<gene>
    <name evidence="1" type="ORF">E4N86_12175</name>
</gene>
<name>A0A9Q9EYK8_TREDN</name>
<reference evidence="1" key="1">
    <citation type="submission" date="2020-04" db="EMBL/GenBank/DDBJ databases">
        <title>Comparative genomics of oral phylogroup-2 Treponema strains.</title>
        <authorList>
            <person name="Zeng H."/>
            <person name="Chan Y.K."/>
            <person name="Watt R.M."/>
        </authorList>
    </citation>
    <scope>NUCLEOTIDE SEQUENCE</scope>
    <source>
        <strain evidence="1">OMZ 905</strain>
    </source>
</reference>
<sequence length="158" mass="17196">MEEDSFRDIGALISVTLPNGLKRIGDRVFHTCTNLTTLNLPSSLESIGFSSLQRIKVRSMVVPENIKVLNGYFLARCPELTSVELPSTLTEIYQDSFSYDPKLKTVTCKAATPPVITAGTYVFAGTPIASATLRVPAGSKALYQAAEGWKDFGTIVEF</sequence>
<dbReference type="InterPro" id="IPR026906">
    <property type="entry name" value="LRR_5"/>
</dbReference>
<dbReference type="Proteomes" id="UP001056981">
    <property type="component" value="Chromosome"/>
</dbReference>
<dbReference type="Pfam" id="PF13306">
    <property type="entry name" value="LRR_5"/>
    <property type="match status" value="1"/>
</dbReference>
<dbReference type="EMBL" id="CP051635">
    <property type="protein sequence ID" value="UTD01547.1"/>
    <property type="molecule type" value="Genomic_DNA"/>
</dbReference>
<accession>A0A9Q9EYK8</accession>
<evidence type="ECO:0000313" key="2">
    <source>
        <dbReference type="Proteomes" id="UP001056981"/>
    </source>
</evidence>
<dbReference type="Gene3D" id="3.80.10.10">
    <property type="entry name" value="Ribonuclease Inhibitor"/>
    <property type="match status" value="1"/>
</dbReference>
<proteinExistence type="predicted"/>